<keyword evidence="8" id="KW-1185">Reference proteome</keyword>
<dbReference type="Pfam" id="PF00004">
    <property type="entry name" value="AAA"/>
    <property type="match status" value="1"/>
</dbReference>
<dbReference type="GO" id="GO:0016887">
    <property type="term" value="F:ATP hydrolysis activity"/>
    <property type="evidence" value="ECO:0007669"/>
    <property type="project" value="InterPro"/>
</dbReference>
<evidence type="ECO:0000256" key="1">
    <source>
        <dbReference type="ARBA" id="ARBA00022741"/>
    </source>
</evidence>
<dbReference type="GO" id="GO:0003723">
    <property type="term" value="F:RNA binding"/>
    <property type="evidence" value="ECO:0007669"/>
    <property type="project" value="TreeGrafter"/>
</dbReference>
<keyword evidence="1 4" id="KW-0547">Nucleotide-binding</keyword>
<keyword evidence="2 4" id="KW-0067">ATP-binding</keyword>
<feature type="domain" description="AAA+ ATPase" evidence="6">
    <location>
        <begin position="33"/>
        <end position="170"/>
    </location>
</feature>
<comment type="caution">
    <text evidence="7">The sequence shown here is derived from an EMBL/GenBank/DDBJ whole genome shotgun (WGS) entry which is preliminary data.</text>
</comment>
<dbReference type="GO" id="GO:0042254">
    <property type="term" value="P:ribosome biogenesis"/>
    <property type="evidence" value="ECO:0007669"/>
    <property type="project" value="TreeGrafter"/>
</dbReference>
<feature type="signal peptide" evidence="5">
    <location>
        <begin position="1"/>
        <end position="17"/>
    </location>
</feature>
<evidence type="ECO:0000259" key="6">
    <source>
        <dbReference type="SMART" id="SM00382"/>
    </source>
</evidence>
<dbReference type="InterPro" id="IPR003960">
    <property type="entry name" value="ATPase_AAA_CS"/>
</dbReference>
<dbReference type="PROSITE" id="PS00674">
    <property type="entry name" value="AAA"/>
    <property type="match status" value="1"/>
</dbReference>
<evidence type="ECO:0000313" key="8">
    <source>
        <dbReference type="Proteomes" id="UP001431783"/>
    </source>
</evidence>
<dbReference type="Proteomes" id="UP001431783">
    <property type="component" value="Unassembled WGS sequence"/>
</dbReference>
<dbReference type="InterPro" id="IPR027417">
    <property type="entry name" value="P-loop_NTPase"/>
</dbReference>
<organism evidence="7 8">
    <name type="scientific">Henosepilachna vigintioctopunctata</name>
    <dbReference type="NCBI Taxonomy" id="420089"/>
    <lineage>
        <taxon>Eukaryota</taxon>
        <taxon>Metazoa</taxon>
        <taxon>Ecdysozoa</taxon>
        <taxon>Arthropoda</taxon>
        <taxon>Hexapoda</taxon>
        <taxon>Insecta</taxon>
        <taxon>Pterygota</taxon>
        <taxon>Neoptera</taxon>
        <taxon>Endopterygota</taxon>
        <taxon>Coleoptera</taxon>
        <taxon>Polyphaga</taxon>
        <taxon>Cucujiformia</taxon>
        <taxon>Coccinelloidea</taxon>
        <taxon>Coccinellidae</taxon>
        <taxon>Epilachninae</taxon>
        <taxon>Epilachnini</taxon>
        <taxon>Henosepilachna</taxon>
    </lineage>
</organism>
<keyword evidence="3" id="KW-0175">Coiled coil</keyword>
<dbReference type="InterPro" id="IPR003959">
    <property type="entry name" value="ATPase_AAA_core"/>
</dbReference>
<accession>A0AAW1UCS1</accession>
<keyword evidence="5" id="KW-0732">Signal</keyword>
<sequence>MLIFLGLINHLINLSQFQGPIRYETFAKLNMIVPTGVLLFGPPGCGKTLLGQAIIKKAGINFIYVKGPELLSEYEGGSERGVRTCFEKARYLAPSIIFFDKVESLCPKRSDAREGGPTTRVVYQMLTEMDGMEERSQVYILAASNRPQDIDPAILRPGRLNQILFVGLPSPEERVDILKKITKDINVSNQT</sequence>
<comment type="similarity">
    <text evidence="4">Belongs to the AAA ATPase family.</text>
</comment>
<dbReference type="SMART" id="SM00382">
    <property type="entry name" value="AAA"/>
    <property type="match status" value="1"/>
</dbReference>
<evidence type="ECO:0000256" key="5">
    <source>
        <dbReference type="SAM" id="SignalP"/>
    </source>
</evidence>
<dbReference type="GO" id="GO:0005524">
    <property type="term" value="F:ATP binding"/>
    <property type="evidence" value="ECO:0007669"/>
    <property type="project" value="UniProtKB-KW"/>
</dbReference>
<protein>
    <recommendedName>
        <fullName evidence="6">AAA+ ATPase domain-containing protein</fullName>
    </recommendedName>
</protein>
<evidence type="ECO:0000256" key="2">
    <source>
        <dbReference type="ARBA" id="ARBA00022840"/>
    </source>
</evidence>
<dbReference type="EMBL" id="JARQZJ010000066">
    <property type="protein sequence ID" value="KAK9880819.1"/>
    <property type="molecule type" value="Genomic_DNA"/>
</dbReference>
<dbReference type="AlphaFoldDB" id="A0AAW1UCS1"/>
<dbReference type="GO" id="GO:1990275">
    <property type="term" value="F:preribosome binding"/>
    <property type="evidence" value="ECO:0007669"/>
    <property type="project" value="TreeGrafter"/>
</dbReference>
<dbReference type="Gene3D" id="3.40.50.300">
    <property type="entry name" value="P-loop containing nucleotide triphosphate hydrolases"/>
    <property type="match status" value="1"/>
</dbReference>
<dbReference type="FunFam" id="3.40.50.300:FF:001025">
    <property type="entry name" value="ATPase family, AAA domain-containing 2B"/>
    <property type="match status" value="1"/>
</dbReference>
<name>A0AAW1UCS1_9CUCU</name>
<evidence type="ECO:0000313" key="7">
    <source>
        <dbReference type="EMBL" id="KAK9880819.1"/>
    </source>
</evidence>
<dbReference type="SUPFAM" id="SSF52540">
    <property type="entry name" value="P-loop containing nucleoside triphosphate hydrolases"/>
    <property type="match status" value="1"/>
</dbReference>
<dbReference type="GO" id="GO:0005634">
    <property type="term" value="C:nucleus"/>
    <property type="evidence" value="ECO:0007669"/>
    <property type="project" value="TreeGrafter"/>
</dbReference>
<proteinExistence type="inferred from homology"/>
<dbReference type="Gene3D" id="1.10.8.60">
    <property type="match status" value="1"/>
</dbReference>
<evidence type="ECO:0000256" key="3">
    <source>
        <dbReference type="ARBA" id="ARBA00023054"/>
    </source>
</evidence>
<dbReference type="InterPro" id="IPR050168">
    <property type="entry name" value="AAA_ATPase_domain"/>
</dbReference>
<evidence type="ECO:0000256" key="4">
    <source>
        <dbReference type="RuleBase" id="RU003651"/>
    </source>
</evidence>
<reference evidence="7 8" key="1">
    <citation type="submission" date="2023-03" db="EMBL/GenBank/DDBJ databases">
        <title>Genome insight into feeding habits of ladybird beetles.</title>
        <authorList>
            <person name="Li H.-S."/>
            <person name="Huang Y.-H."/>
            <person name="Pang H."/>
        </authorList>
    </citation>
    <scope>NUCLEOTIDE SEQUENCE [LARGE SCALE GENOMIC DNA]</scope>
    <source>
        <strain evidence="7">SYSU_2023b</strain>
        <tissue evidence="7">Whole body</tissue>
    </source>
</reference>
<feature type="chain" id="PRO_5043732765" description="AAA+ ATPase domain-containing protein" evidence="5">
    <location>
        <begin position="18"/>
        <end position="191"/>
    </location>
</feature>
<dbReference type="PANTHER" id="PTHR23077:SF171">
    <property type="entry name" value="NUCLEAR VALOSIN-CONTAINING PROTEIN-LIKE"/>
    <property type="match status" value="1"/>
</dbReference>
<dbReference type="PANTHER" id="PTHR23077">
    <property type="entry name" value="AAA-FAMILY ATPASE"/>
    <property type="match status" value="1"/>
</dbReference>
<dbReference type="InterPro" id="IPR003593">
    <property type="entry name" value="AAA+_ATPase"/>
</dbReference>
<gene>
    <name evidence="7" type="ORF">WA026_013146</name>
</gene>